<feature type="domain" description="Activator of Hsp90 ATPase homologue 1/2-like C-terminal" evidence="2">
    <location>
        <begin position="27"/>
        <end position="144"/>
    </location>
</feature>
<proteinExistence type="inferred from homology"/>
<keyword evidence="4" id="KW-1185">Reference proteome</keyword>
<dbReference type="Gene3D" id="3.30.530.20">
    <property type="match status" value="1"/>
</dbReference>
<reference evidence="3 4" key="1">
    <citation type="submission" date="2017-11" db="EMBL/GenBank/DDBJ databases">
        <title>Genomic Encyclopedia of Archaeal and Bacterial Type Strains, Phase II (KMG-II): From Individual Species to Whole Genera.</title>
        <authorList>
            <person name="Goeker M."/>
        </authorList>
    </citation>
    <scope>NUCLEOTIDE SEQUENCE [LARGE SCALE GENOMIC DNA]</scope>
    <source>
        <strain evidence="3 4">DSM 27763</strain>
    </source>
</reference>
<evidence type="ECO:0000313" key="3">
    <source>
        <dbReference type="EMBL" id="PJJ54137.1"/>
    </source>
</evidence>
<dbReference type="Pfam" id="PF08327">
    <property type="entry name" value="AHSA1"/>
    <property type="match status" value="1"/>
</dbReference>
<evidence type="ECO:0000313" key="4">
    <source>
        <dbReference type="Proteomes" id="UP000230842"/>
    </source>
</evidence>
<evidence type="ECO:0000259" key="2">
    <source>
        <dbReference type="Pfam" id="PF08327"/>
    </source>
</evidence>
<name>A0A0B2AYE7_9ACTN</name>
<accession>A0A0B2AYE7</accession>
<sequence length="171" mass="19200">MKRLATGRLRRHEDHHDLVYSRIVPAATDRTWAALTDPDETARWYGRWRGDGRPGGSVSITMAHGAEQPARITASSPELHLGLALVATDDEHAEPFGTTVDVYLRERDDGGTDVQLVHHRAEVDWLATLGPGWDYYLDLLVAHVAGDELATWDAYYPSMRAYYETLADLEE</sequence>
<dbReference type="OrthoDB" id="3828455at2"/>
<dbReference type="InterPro" id="IPR023393">
    <property type="entry name" value="START-like_dom_sf"/>
</dbReference>
<evidence type="ECO:0000256" key="1">
    <source>
        <dbReference type="ARBA" id="ARBA00006817"/>
    </source>
</evidence>
<dbReference type="RefSeq" id="WP_039369007.1">
    <property type="nucleotide sequence ID" value="NZ_PGEZ01000002.1"/>
</dbReference>
<dbReference type="Proteomes" id="UP000230842">
    <property type="component" value="Unassembled WGS sequence"/>
</dbReference>
<dbReference type="InterPro" id="IPR013538">
    <property type="entry name" value="ASHA1/2-like_C"/>
</dbReference>
<comment type="caution">
    <text evidence="3">The sequence shown here is derived from an EMBL/GenBank/DDBJ whole genome shotgun (WGS) entry which is preliminary data.</text>
</comment>
<dbReference type="EMBL" id="PGEZ01000002">
    <property type="protein sequence ID" value="PJJ54137.1"/>
    <property type="molecule type" value="Genomic_DNA"/>
</dbReference>
<dbReference type="SUPFAM" id="SSF55961">
    <property type="entry name" value="Bet v1-like"/>
    <property type="match status" value="1"/>
</dbReference>
<dbReference type="AlphaFoldDB" id="A0A0B2AYE7"/>
<comment type="similarity">
    <text evidence="1">Belongs to the AHA1 family.</text>
</comment>
<gene>
    <name evidence="3" type="ORF">CLV56_3641</name>
</gene>
<organism evidence="3 4">
    <name type="scientific">Mumia flava</name>
    <dbReference type="NCBI Taxonomy" id="1348852"/>
    <lineage>
        <taxon>Bacteria</taxon>
        <taxon>Bacillati</taxon>
        <taxon>Actinomycetota</taxon>
        <taxon>Actinomycetes</taxon>
        <taxon>Propionibacteriales</taxon>
        <taxon>Nocardioidaceae</taxon>
        <taxon>Mumia</taxon>
    </lineage>
</organism>
<protein>
    <submittedName>
        <fullName evidence="3">Uncharacterized protein YndB with AHSA1/START domain</fullName>
    </submittedName>
</protein>